<gene>
    <name evidence="7" type="primary">similar to Protein lifeguard 1</name>
    <name evidence="7" type="ORF">CLUMA_CG008724</name>
</gene>
<dbReference type="PANTHER" id="PTHR23291">
    <property type="entry name" value="BAX INHIBITOR-RELATED"/>
    <property type="match status" value="1"/>
</dbReference>
<feature type="transmembrane region" description="Helical" evidence="5">
    <location>
        <begin position="151"/>
        <end position="171"/>
    </location>
</feature>
<comment type="similarity">
    <text evidence="5">Belongs to the BI1 family.</text>
</comment>
<dbReference type="PANTHER" id="PTHR23291:SF47">
    <property type="entry name" value="TRANSMEMBRANE BAX INHIBITOR MOTIF CONTAINING 7"/>
    <property type="match status" value="1"/>
</dbReference>
<evidence type="ECO:0000256" key="4">
    <source>
        <dbReference type="ARBA" id="ARBA00023136"/>
    </source>
</evidence>
<evidence type="ECO:0000256" key="1">
    <source>
        <dbReference type="ARBA" id="ARBA00004141"/>
    </source>
</evidence>
<dbReference type="EMBL" id="CVRI01000041">
    <property type="protein sequence ID" value="CRK95404.1"/>
    <property type="molecule type" value="Genomic_DNA"/>
</dbReference>
<feature type="compositionally biased region" description="Low complexity" evidence="6">
    <location>
        <begin position="44"/>
        <end position="61"/>
    </location>
</feature>
<accession>A0A1J1I744</accession>
<keyword evidence="4 5" id="KW-0472">Membrane</keyword>
<feature type="transmembrane region" description="Helical" evidence="5">
    <location>
        <begin position="177"/>
        <end position="196"/>
    </location>
</feature>
<proteinExistence type="inferred from homology"/>
<evidence type="ECO:0000256" key="3">
    <source>
        <dbReference type="ARBA" id="ARBA00022989"/>
    </source>
</evidence>
<evidence type="ECO:0000256" key="5">
    <source>
        <dbReference type="RuleBase" id="RU004379"/>
    </source>
</evidence>
<evidence type="ECO:0000313" key="8">
    <source>
        <dbReference type="Proteomes" id="UP000183832"/>
    </source>
</evidence>
<feature type="transmembrane region" description="Helical" evidence="5">
    <location>
        <begin position="120"/>
        <end position="139"/>
    </location>
</feature>
<dbReference type="OrthoDB" id="7933078at2759"/>
<keyword evidence="2 5" id="KW-0812">Transmembrane</keyword>
<evidence type="ECO:0000313" key="7">
    <source>
        <dbReference type="EMBL" id="CRK95404.1"/>
    </source>
</evidence>
<comment type="caution">
    <text evidence="5">Lacks conserved residue(s) required for the propagation of feature annotation.</text>
</comment>
<comment type="subcellular location">
    <subcellularLocation>
        <location evidence="1">Membrane</location>
        <topology evidence="1">Multi-pass membrane protein</topology>
    </subcellularLocation>
</comment>
<feature type="compositionally biased region" description="Low complexity" evidence="6">
    <location>
        <begin position="1"/>
        <end position="33"/>
    </location>
</feature>
<sequence length="208" mass="24022">MAELQNLNPNQQPQQPSFHGQSQGYPPQQQQTYYPPPQQPAYYPPQQQQQPYNPNMHQQPPYNDPEDPDATGIVFDDQSIRKGFIRKVFSILTVQLLITLGIVCWFQFHTPTREWTQNNPWLWIASVVVLFVIMIVLACCEGVRRKSPGNFILLFIFTVAQSLMLGSLTVFFERFEVLLAIGITAIVTFSLTIFALQTKWDVRKFTKQ</sequence>
<name>A0A1J1I744_9DIPT</name>
<protein>
    <submittedName>
        <fullName evidence="7">CLUMA_CG008724, isoform A</fullName>
    </submittedName>
</protein>
<evidence type="ECO:0000256" key="6">
    <source>
        <dbReference type="SAM" id="MobiDB-lite"/>
    </source>
</evidence>
<dbReference type="AlphaFoldDB" id="A0A1J1I744"/>
<keyword evidence="8" id="KW-1185">Reference proteome</keyword>
<reference evidence="7 8" key="1">
    <citation type="submission" date="2015-04" db="EMBL/GenBank/DDBJ databases">
        <authorList>
            <person name="Syromyatnikov M.Y."/>
            <person name="Popov V.N."/>
        </authorList>
    </citation>
    <scope>NUCLEOTIDE SEQUENCE [LARGE SCALE GENOMIC DNA]</scope>
</reference>
<evidence type="ECO:0000256" key="2">
    <source>
        <dbReference type="ARBA" id="ARBA00022692"/>
    </source>
</evidence>
<feature type="compositionally biased region" description="Pro residues" evidence="6">
    <location>
        <begin position="34"/>
        <end position="43"/>
    </location>
</feature>
<dbReference type="STRING" id="568069.A0A1J1I744"/>
<organism evidence="7 8">
    <name type="scientific">Clunio marinus</name>
    <dbReference type="NCBI Taxonomy" id="568069"/>
    <lineage>
        <taxon>Eukaryota</taxon>
        <taxon>Metazoa</taxon>
        <taxon>Ecdysozoa</taxon>
        <taxon>Arthropoda</taxon>
        <taxon>Hexapoda</taxon>
        <taxon>Insecta</taxon>
        <taxon>Pterygota</taxon>
        <taxon>Neoptera</taxon>
        <taxon>Endopterygota</taxon>
        <taxon>Diptera</taxon>
        <taxon>Nematocera</taxon>
        <taxon>Chironomoidea</taxon>
        <taxon>Chironomidae</taxon>
        <taxon>Clunio</taxon>
    </lineage>
</organism>
<keyword evidence="3 5" id="KW-1133">Transmembrane helix</keyword>
<dbReference type="GO" id="GO:0016020">
    <property type="term" value="C:membrane"/>
    <property type="evidence" value="ECO:0007669"/>
    <property type="project" value="UniProtKB-SubCell"/>
</dbReference>
<feature type="region of interest" description="Disordered" evidence="6">
    <location>
        <begin position="1"/>
        <end position="73"/>
    </location>
</feature>
<dbReference type="InterPro" id="IPR006214">
    <property type="entry name" value="Bax_inhibitor_1-related"/>
</dbReference>
<dbReference type="Proteomes" id="UP000183832">
    <property type="component" value="Unassembled WGS sequence"/>
</dbReference>
<feature type="transmembrane region" description="Helical" evidence="5">
    <location>
        <begin position="88"/>
        <end position="108"/>
    </location>
</feature>
<dbReference type="Pfam" id="PF01027">
    <property type="entry name" value="Bax1-I"/>
    <property type="match status" value="1"/>
</dbReference>